<reference evidence="4 5" key="1">
    <citation type="submission" date="2019-07" db="EMBL/GenBank/DDBJ databases">
        <authorList>
            <person name="Park Y.J."/>
            <person name="Jeong S.E."/>
            <person name="Jung H.S."/>
        </authorList>
    </citation>
    <scope>NUCLEOTIDE SEQUENCE [LARGE SCALE GENOMIC DNA]</scope>
    <source>
        <strain evidence="5">P16(2019)</strain>
    </source>
</reference>
<dbReference type="SUPFAM" id="SSF53850">
    <property type="entry name" value="Periplasmic binding protein-like II"/>
    <property type="match status" value="1"/>
</dbReference>
<dbReference type="Pfam" id="PF12793">
    <property type="entry name" value="SgrR_N"/>
    <property type="match status" value="1"/>
</dbReference>
<accession>A0A553ZVS3</accession>
<dbReference type="Gene3D" id="3.10.105.10">
    <property type="entry name" value="Dipeptide-binding Protein, Domain 3"/>
    <property type="match status" value="1"/>
</dbReference>
<keyword evidence="1" id="KW-0238">DNA-binding</keyword>
<sequence>MKLEDHYFTLFERWGPAFSDVYIRDIADSLYCSERHAKTIIHRLQEKRWLTWQASTGRGKASKLTFLLNKDQVYEEIIRDYIKGGDVSKALLYMEEAPLQQSLIDWVEAQFKWTPSTHQAEGLDILSYPHYYPISTLNPMHTTSRHEGHIADHVFNRLLRFDQESMSFQYELAHAYNMEMSGRRWTFYLRKGIMFHDHTRLTAGVIKENIELWKEDWAVGWFQSVLQAIETIELVTEHTITFHLDRPIYLFPHLFAGTKANILPVASYLKDKQTFNRQPIGTGPYKIAEHRDGYLLLHVNQDYFGLRAQLDQIELYQIPKKDRVGHKQVRYRIIQDDTKHTVHYDWFDTEIGGTYLVVNRNKPGIHCHPEFPEMLSLALDREELFSHHPHYKVWYPDSFFKRPVEPLRQRPNKENARQWFKGNGFDGKTLTLTSTCLSHNAHLGYEMERIKQALEPLGLIIETKIVDINELTNKDQMNQTDLIIAAGGMGEDRLMSFLYVLKNDKSFIYSTLPKDVQSYVDVQIEDIVTSTSSEEAYQKLRVLECFLMDQHHIIYLYDRKTHLHIEVDERLQGVTINRYNRLQYDKLWYKN</sequence>
<gene>
    <name evidence="4" type="ORF">FN960_15280</name>
</gene>
<protein>
    <recommendedName>
        <fullName evidence="6">SgrR family transcriptional regulator</fullName>
    </recommendedName>
</protein>
<evidence type="ECO:0000259" key="3">
    <source>
        <dbReference type="Pfam" id="PF12793"/>
    </source>
</evidence>
<comment type="caution">
    <text evidence="4">The sequence shown here is derived from an EMBL/GenBank/DDBJ whole genome shotgun (WGS) entry which is preliminary data.</text>
</comment>
<dbReference type="InterPro" id="IPR039424">
    <property type="entry name" value="SBP_5"/>
</dbReference>
<dbReference type="InterPro" id="IPR000914">
    <property type="entry name" value="SBP_5_dom"/>
</dbReference>
<dbReference type="GO" id="GO:0015833">
    <property type="term" value="P:peptide transport"/>
    <property type="evidence" value="ECO:0007669"/>
    <property type="project" value="TreeGrafter"/>
</dbReference>
<dbReference type="Pfam" id="PF00496">
    <property type="entry name" value="SBP_bac_5"/>
    <property type="match status" value="1"/>
</dbReference>
<dbReference type="InterPro" id="IPR025370">
    <property type="entry name" value="SgrR_HTH_N"/>
</dbReference>
<keyword evidence="5" id="KW-1185">Reference proteome</keyword>
<organism evidence="4 5">
    <name type="scientific">Alkalicoccobacillus porphyridii</name>
    <dbReference type="NCBI Taxonomy" id="2597270"/>
    <lineage>
        <taxon>Bacteria</taxon>
        <taxon>Bacillati</taxon>
        <taxon>Bacillota</taxon>
        <taxon>Bacilli</taxon>
        <taxon>Bacillales</taxon>
        <taxon>Bacillaceae</taxon>
        <taxon>Alkalicoccobacillus</taxon>
    </lineage>
</organism>
<evidence type="ECO:0000256" key="1">
    <source>
        <dbReference type="ARBA" id="ARBA00023125"/>
    </source>
</evidence>
<evidence type="ECO:0008006" key="6">
    <source>
        <dbReference type="Google" id="ProtNLM"/>
    </source>
</evidence>
<dbReference type="OrthoDB" id="5894719at2"/>
<dbReference type="PANTHER" id="PTHR30290">
    <property type="entry name" value="PERIPLASMIC BINDING COMPONENT OF ABC TRANSPORTER"/>
    <property type="match status" value="1"/>
</dbReference>
<dbReference type="GO" id="GO:0003677">
    <property type="term" value="F:DNA binding"/>
    <property type="evidence" value="ECO:0007669"/>
    <property type="project" value="UniProtKB-KW"/>
</dbReference>
<feature type="domain" description="Solute-binding protein family 5" evidence="2">
    <location>
        <begin position="169"/>
        <end position="501"/>
    </location>
</feature>
<dbReference type="Gene3D" id="3.40.190.10">
    <property type="entry name" value="Periplasmic binding protein-like II"/>
    <property type="match status" value="1"/>
</dbReference>
<feature type="domain" description="Transcriptional regulator SgrR N-terminal HTH" evidence="3">
    <location>
        <begin position="2"/>
        <end position="98"/>
    </location>
</feature>
<proteinExistence type="predicted"/>
<dbReference type="Proteomes" id="UP000318521">
    <property type="component" value="Unassembled WGS sequence"/>
</dbReference>
<dbReference type="RefSeq" id="WP_143849721.1">
    <property type="nucleotide sequence ID" value="NZ_VLXZ01000010.1"/>
</dbReference>
<dbReference type="EMBL" id="VLXZ01000010">
    <property type="protein sequence ID" value="TSB45532.1"/>
    <property type="molecule type" value="Genomic_DNA"/>
</dbReference>
<name>A0A553ZVS3_9BACI</name>
<evidence type="ECO:0000313" key="4">
    <source>
        <dbReference type="EMBL" id="TSB45532.1"/>
    </source>
</evidence>
<dbReference type="PANTHER" id="PTHR30290:SF72">
    <property type="entry name" value="HTH-TYPE TRANSCRIPTIONAL REGULATOR SGRR"/>
    <property type="match status" value="1"/>
</dbReference>
<dbReference type="GO" id="GO:1904680">
    <property type="term" value="F:peptide transmembrane transporter activity"/>
    <property type="evidence" value="ECO:0007669"/>
    <property type="project" value="TreeGrafter"/>
</dbReference>
<dbReference type="AlphaFoldDB" id="A0A553ZVS3"/>
<evidence type="ECO:0000259" key="2">
    <source>
        <dbReference type="Pfam" id="PF00496"/>
    </source>
</evidence>
<evidence type="ECO:0000313" key="5">
    <source>
        <dbReference type="Proteomes" id="UP000318521"/>
    </source>
</evidence>